<dbReference type="Ensembl" id="ENSPCOT00000039968.1">
    <property type="protein sequence ID" value="ENSPCOP00000029033.1"/>
    <property type="gene ID" value="ENSPCOG00000027197.1"/>
</dbReference>
<evidence type="ECO:0000313" key="2">
    <source>
        <dbReference type="Ensembl" id="ENSPCOP00000029033.1"/>
    </source>
</evidence>
<dbReference type="PANTHER" id="PTHR36130:SF1">
    <property type="entry name" value="RIKEN CDNA 4933430I17 GENE"/>
    <property type="match status" value="1"/>
</dbReference>
<feature type="region of interest" description="Disordered" evidence="1">
    <location>
        <begin position="286"/>
        <end position="363"/>
    </location>
</feature>
<dbReference type="Proteomes" id="UP000233160">
    <property type="component" value="Unassembled WGS sequence"/>
</dbReference>
<reference evidence="2" key="2">
    <citation type="submission" date="2025-09" db="UniProtKB">
        <authorList>
            <consortium name="Ensembl"/>
        </authorList>
    </citation>
    <scope>IDENTIFICATION</scope>
</reference>
<sequence>MDLPDDSQWDETTCNLAICQHPQCWATIRRIERGHPRILGSPCKIPLDDEDKLPELTVVNMSDSCSFPRHLSEFTFTKAHSLLSRGSKFNSKFQGRPQKGLPDRSLINSTNRSPKLSVLNLNETQLPCSKDVRNMVVIWIPEESEKYVSQHGKKKIKKLATKNSSSLSLSGKQYPETQSRIPVPPPTPVPLSEQLSPDFIPFWSPPDTLPQDLLVELLSDGEKTMPCPEMKIQLTMMKKNLPLEKKQPNSAISSKMFLSIHRLTLEEPALRYPEHLKKLHYNLKTEGHSKQQQRQQRQQQRKVKTPTKKQEAKKKAKSGPGRQRTSHKQSVAIACDPLSGHRTLPGQKSDMKQEQQMELEGATLKQDSTETPKMDYSEKYMNFRLSMESPGLSETEPTKKDISAPEEPVQEAQASMSGESWNPELKLLRILQASDDEDEENQSFGAEC</sequence>
<dbReference type="PANTHER" id="PTHR36130">
    <property type="entry name" value="RIKEN CDNA 4933430I17 GENE"/>
    <property type="match status" value="1"/>
</dbReference>
<evidence type="ECO:0000256" key="1">
    <source>
        <dbReference type="SAM" id="MobiDB-lite"/>
    </source>
</evidence>
<evidence type="ECO:0000313" key="3">
    <source>
        <dbReference type="Proteomes" id="UP000233160"/>
    </source>
</evidence>
<dbReference type="Pfam" id="PF15504">
    <property type="entry name" value="DUF4647"/>
    <property type="match status" value="1"/>
</dbReference>
<accession>A0A2K6GS22</accession>
<gene>
    <name evidence="2" type="primary">C9orf43</name>
</gene>
<feature type="region of interest" description="Disordered" evidence="1">
    <location>
        <begin position="388"/>
        <end position="421"/>
    </location>
</feature>
<organism evidence="2 3">
    <name type="scientific">Propithecus coquereli</name>
    <name type="common">Coquerel's sifaka</name>
    <name type="synonym">Propithecus verreauxi coquereli</name>
    <dbReference type="NCBI Taxonomy" id="379532"/>
    <lineage>
        <taxon>Eukaryota</taxon>
        <taxon>Metazoa</taxon>
        <taxon>Chordata</taxon>
        <taxon>Craniata</taxon>
        <taxon>Vertebrata</taxon>
        <taxon>Euteleostomi</taxon>
        <taxon>Mammalia</taxon>
        <taxon>Eutheria</taxon>
        <taxon>Euarchontoglires</taxon>
        <taxon>Primates</taxon>
        <taxon>Strepsirrhini</taxon>
        <taxon>Lemuriformes</taxon>
        <taxon>Indriidae</taxon>
        <taxon>Propithecus</taxon>
    </lineage>
</organism>
<dbReference type="AlphaFoldDB" id="A0A2K6GS22"/>
<proteinExistence type="predicted"/>
<protein>
    <submittedName>
        <fullName evidence="2">Chromosome 9 open reading frame 43</fullName>
    </submittedName>
</protein>
<dbReference type="GeneTree" id="ENSGT00390000013600"/>
<reference evidence="2" key="1">
    <citation type="submission" date="2025-08" db="UniProtKB">
        <authorList>
            <consortium name="Ensembl"/>
        </authorList>
    </citation>
    <scope>IDENTIFICATION</scope>
</reference>
<feature type="compositionally biased region" description="Basic residues" evidence="1">
    <location>
        <begin position="299"/>
        <end position="317"/>
    </location>
</feature>
<keyword evidence="3" id="KW-1185">Reference proteome</keyword>
<dbReference type="STRING" id="379532.ENSPCOP00000029033"/>
<dbReference type="InterPro" id="IPR029134">
    <property type="entry name" value="DUF4647"/>
</dbReference>
<name>A0A2K6GS22_PROCO</name>
<dbReference type="OMA" id="CPEMKIQ"/>
<feature type="region of interest" description="Disordered" evidence="1">
    <location>
        <begin position="88"/>
        <end position="109"/>
    </location>
</feature>